<sequence>MTTPADELRTAAQKLRTLATAASTGRADEPTGQWAFTETRSDSGEGHGSGMLRATDNLNAEADPRLGKPLIHGSSGTRGRAPSLVVQHGDYIAATDPTLGLLVADWLASAAEDADQIGPDHQALAVARQINASTP</sequence>
<dbReference type="Proteomes" id="UP001348369">
    <property type="component" value="Chromosome"/>
</dbReference>
<gene>
    <name evidence="1" type="ORF">OG835_25915</name>
</gene>
<keyword evidence="2" id="KW-1185">Reference proteome</keyword>
<dbReference type="EMBL" id="CP109109">
    <property type="protein sequence ID" value="WSC00093.1"/>
    <property type="molecule type" value="Genomic_DNA"/>
</dbReference>
<proteinExistence type="predicted"/>
<evidence type="ECO:0000313" key="2">
    <source>
        <dbReference type="Proteomes" id="UP001348369"/>
    </source>
</evidence>
<organism evidence="1 2">
    <name type="scientific">Streptomyces scopuliridis</name>
    <dbReference type="NCBI Taxonomy" id="452529"/>
    <lineage>
        <taxon>Bacteria</taxon>
        <taxon>Bacillati</taxon>
        <taxon>Actinomycetota</taxon>
        <taxon>Actinomycetes</taxon>
        <taxon>Kitasatosporales</taxon>
        <taxon>Streptomycetaceae</taxon>
        <taxon>Streptomyces</taxon>
    </lineage>
</organism>
<accession>A0ACD4ZP58</accession>
<protein>
    <submittedName>
        <fullName evidence="1">Uncharacterized protein</fullName>
    </submittedName>
</protein>
<reference evidence="1" key="1">
    <citation type="submission" date="2022-10" db="EMBL/GenBank/DDBJ databases">
        <title>The complete genomes of actinobacterial strains from the NBC collection.</title>
        <authorList>
            <person name="Joergensen T.S."/>
            <person name="Alvarez Arevalo M."/>
            <person name="Sterndorff E.B."/>
            <person name="Faurdal D."/>
            <person name="Vuksanovic O."/>
            <person name="Mourched A.-S."/>
            <person name="Charusanti P."/>
            <person name="Shaw S."/>
            <person name="Blin K."/>
            <person name="Weber T."/>
        </authorList>
    </citation>
    <scope>NUCLEOTIDE SEQUENCE</scope>
    <source>
        <strain evidence="1">NBC 01771</strain>
    </source>
</reference>
<name>A0ACD4ZP58_9ACTN</name>
<evidence type="ECO:0000313" key="1">
    <source>
        <dbReference type="EMBL" id="WSC00093.1"/>
    </source>
</evidence>